<keyword evidence="2" id="KW-0732">Signal</keyword>
<dbReference type="GeneID" id="22158115"/>
<feature type="transmembrane region" description="Helical" evidence="1">
    <location>
        <begin position="129"/>
        <end position="148"/>
    </location>
</feature>
<keyword evidence="3" id="KW-0496">Mitochondrion</keyword>
<feature type="transmembrane region" description="Helical" evidence="1">
    <location>
        <begin position="46"/>
        <end position="71"/>
    </location>
</feature>
<dbReference type="CTD" id="4541"/>
<geneLocation type="mitochondrion" evidence="3"/>
<reference evidence="3" key="1">
    <citation type="journal article" date="2014" name="Comp. Biochem. Physiol. Part D Genomics Proteomics">
        <title>Comparative mitogenomic analysis reveals cryptic species: A case study in Mactridae (Mollusca: Bivalvia).</title>
        <authorList>
            <person name="Shen X."/>
            <person name="Meng X.P."/>
            <person name="Chu K.H."/>
            <person name="Zhao N.N."/>
            <person name="Tian M."/>
            <person name="Liang M."/>
            <person name="Hao J."/>
        </authorList>
    </citation>
    <scope>NUCLEOTIDE SEQUENCE</scope>
</reference>
<evidence type="ECO:0000313" key="3">
    <source>
        <dbReference type="EMBL" id="AII19509.1"/>
    </source>
</evidence>
<keyword evidence="1" id="KW-0812">Transmembrane</keyword>
<name>A0A0A0QA52_MACCH</name>
<keyword evidence="1" id="KW-1133">Transmembrane helix</keyword>
<dbReference type="AlphaFoldDB" id="A0A0A0QA52"/>
<dbReference type="EMBL" id="KJ754823">
    <property type="protein sequence ID" value="AII19509.1"/>
    <property type="molecule type" value="Genomic_DNA"/>
</dbReference>
<accession>A0A0A0QA52</accession>
<feature type="transmembrane region" description="Helical" evidence="1">
    <location>
        <begin position="92"/>
        <end position="117"/>
    </location>
</feature>
<organism evidence="3">
    <name type="scientific">Mactra chinensis</name>
    <name type="common">Sunray surf clam</name>
    <dbReference type="NCBI Taxonomy" id="339787"/>
    <lineage>
        <taxon>Eukaryota</taxon>
        <taxon>Metazoa</taxon>
        <taxon>Spiralia</taxon>
        <taxon>Lophotrochozoa</taxon>
        <taxon>Mollusca</taxon>
        <taxon>Bivalvia</taxon>
        <taxon>Autobranchia</taxon>
        <taxon>Heteroconchia</taxon>
        <taxon>Euheterodonta</taxon>
        <taxon>Imparidentia</taxon>
        <taxon>Neoheterodontei</taxon>
        <taxon>Venerida</taxon>
        <taxon>Mactroidea</taxon>
        <taxon>Mactridae</taxon>
        <taxon>Mactra</taxon>
    </lineage>
</organism>
<gene>
    <name evidence="3" type="primary">ND6</name>
</gene>
<protein>
    <submittedName>
        <fullName evidence="3">NADH dehydrogenase subunit 6</fullName>
    </submittedName>
</protein>
<dbReference type="RefSeq" id="YP_009104580.1">
    <property type="nucleotide sequence ID" value="NC_025510.1"/>
</dbReference>
<evidence type="ECO:0000256" key="2">
    <source>
        <dbReference type="SAM" id="SignalP"/>
    </source>
</evidence>
<evidence type="ECO:0000256" key="1">
    <source>
        <dbReference type="SAM" id="Phobius"/>
    </source>
</evidence>
<sequence length="157" mass="17418">MSWFLFLCLLLFSQFFLTQSHPIYLGGVLMVFGIFSSLVLSFYSGPLLGVCSYLVLVGGILVVFSYSVALVPVMKKDAEVGKGSLMKQGLKVFFITVGWFLCLCQSGEVGSPLFFYSSCIYFGDPWSKMVMFLGLYLLFSMIAAARMCSCYKGALIR</sequence>
<keyword evidence="1" id="KW-0472">Membrane</keyword>
<feature type="signal peptide" evidence="2">
    <location>
        <begin position="1"/>
        <end position="20"/>
    </location>
</feature>
<feature type="chain" id="PRO_5001968699" evidence="2">
    <location>
        <begin position="21"/>
        <end position="157"/>
    </location>
</feature>
<proteinExistence type="predicted"/>